<sequence length="277" mass="29741">MSPSASTTASVPLIELDQAHVIRGQVRVLHGLSLAIAQGQHTALLGPNGCGKSSFIKLITRELYPLARADGQPPVQVLGQSRWQVDRLRNQLGIVSGDLEHSLADQHGLNALDAVISGFFASHVVPGHQKISPDMRQRALAALAQVGAQALAERPYAELSAGQQRRVLIARALVNQPQALLLDEPSTGLDVVARQQLLDALSQLARQGITLILVTHHIEEVIPEIERVLLMRGGHIVADGPRAQVLQDGPLSTAFDAPLHLYQHAGRLQVQVLPLSA</sequence>
<dbReference type="OrthoDB" id="9805029at2"/>
<dbReference type="InterPro" id="IPR017871">
    <property type="entry name" value="ABC_transporter-like_CS"/>
</dbReference>
<evidence type="ECO:0000259" key="4">
    <source>
        <dbReference type="PROSITE" id="PS50893"/>
    </source>
</evidence>
<reference evidence="5 6" key="1">
    <citation type="submission" date="2015-05" db="EMBL/GenBank/DDBJ databases">
        <title>Genome sequencing and analysis of members of genus Stenotrophomonas.</title>
        <authorList>
            <person name="Patil P.P."/>
            <person name="Midha S."/>
            <person name="Patil P.B."/>
        </authorList>
    </citation>
    <scope>NUCLEOTIDE SEQUENCE [LARGE SCALE GENOMIC DNA]</scope>
    <source>
        <strain evidence="5 6">DSM 17805</strain>
    </source>
</reference>
<dbReference type="AlphaFoldDB" id="A0A0R0BFM9"/>
<keyword evidence="1" id="KW-0813">Transport</keyword>
<evidence type="ECO:0000256" key="1">
    <source>
        <dbReference type="ARBA" id="ARBA00022448"/>
    </source>
</evidence>
<dbReference type="Proteomes" id="UP000051254">
    <property type="component" value="Unassembled WGS sequence"/>
</dbReference>
<dbReference type="SMART" id="SM00382">
    <property type="entry name" value="AAA"/>
    <property type="match status" value="1"/>
</dbReference>
<dbReference type="InterPro" id="IPR003439">
    <property type="entry name" value="ABC_transporter-like_ATP-bd"/>
</dbReference>
<dbReference type="PANTHER" id="PTHR43553:SF3">
    <property type="entry name" value="ABC TRANSPORTER ATP-BINDING PROTEIN MODF"/>
    <property type="match status" value="1"/>
</dbReference>
<dbReference type="PATRIC" id="fig|266128.3.peg.1321"/>
<keyword evidence="3 5" id="KW-0067">ATP-binding</keyword>
<evidence type="ECO:0000256" key="2">
    <source>
        <dbReference type="ARBA" id="ARBA00022741"/>
    </source>
</evidence>
<dbReference type="GO" id="GO:0016887">
    <property type="term" value="F:ATP hydrolysis activity"/>
    <property type="evidence" value="ECO:0007669"/>
    <property type="project" value="InterPro"/>
</dbReference>
<dbReference type="PANTHER" id="PTHR43553">
    <property type="entry name" value="HEAVY METAL TRANSPORTER"/>
    <property type="match status" value="1"/>
</dbReference>
<accession>A0A0R0BFM9</accession>
<keyword evidence="2" id="KW-0547">Nucleotide-binding</keyword>
<dbReference type="RefSeq" id="WP_057666846.1">
    <property type="nucleotide sequence ID" value="NZ_LDJH01000021.1"/>
</dbReference>
<dbReference type="Gene3D" id="3.40.50.300">
    <property type="entry name" value="P-loop containing nucleotide triphosphate hydrolases"/>
    <property type="match status" value="1"/>
</dbReference>
<dbReference type="InterPro" id="IPR050095">
    <property type="entry name" value="ECF_ABC_transporter_ATP-bd"/>
</dbReference>
<evidence type="ECO:0000313" key="5">
    <source>
        <dbReference type="EMBL" id="KRG56027.1"/>
    </source>
</evidence>
<name>A0A0R0BFM9_9GAMM</name>
<dbReference type="InterPro" id="IPR003593">
    <property type="entry name" value="AAA+_ATPase"/>
</dbReference>
<proteinExistence type="predicted"/>
<dbReference type="InterPro" id="IPR027417">
    <property type="entry name" value="P-loop_NTPase"/>
</dbReference>
<dbReference type="GO" id="GO:0043190">
    <property type="term" value="C:ATP-binding cassette (ABC) transporter complex"/>
    <property type="evidence" value="ECO:0007669"/>
    <property type="project" value="TreeGrafter"/>
</dbReference>
<organism evidence="5 6">
    <name type="scientific">Stenotrophomonas koreensis</name>
    <dbReference type="NCBI Taxonomy" id="266128"/>
    <lineage>
        <taxon>Bacteria</taxon>
        <taxon>Pseudomonadati</taxon>
        <taxon>Pseudomonadota</taxon>
        <taxon>Gammaproteobacteria</taxon>
        <taxon>Lysobacterales</taxon>
        <taxon>Lysobacteraceae</taxon>
        <taxon>Stenotrophomonas</taxon>
    </lineage>
</organism>
<dbReference type="GO" id="GO:0042626">
    <property type="term" value="F:ATPase-coupled transmembrane transporter activity"/>
    <property type="evidence" value="ECO:0007669"/>
    <property type="project" value="TreeGrafter"/>
</dbReference>
<dbReference type="PROSITE" id="PS00211">
    <property type="entry name" value="ABC_TRANSPORTER_1"/>
    <property type="match status" value="1"/>
</dbReference>
<dbReference type="SUPFAM" id="SSF52540">
    <property type="entry name" value="P-loop containing nucleoside triphosphate hydrolases"/>
    <property type="match status" value="1"/>
</dbReference>
<feature type="domain" description="ABC transporter" evidence="4">
    <location>
        <begin position="14"/>
        <end position="258"/>
    </location>
</feature>
<evidence type="ECO:0000256" key="3">
    <source>
        <dbReference type="ARBA" id="ARBA00022840"/>
    </source>
</evidence>
<keyword evidence="6" id="KW-1185">Reference proteome</keyword>
<dbReference type="STRING" id="266128.ABB25_11290"/>
<comment type="caution">
    <text evidence="5">The sequence shown here is derived from an EMBL/GenBank/DDBJ whole genome shotgun (WGS) entry which is preliminary data.</text>
</comment>
<dbReference type="Pfam" id="PF00005">
    <property type="entry name" value="ABC_tran"/>
    <property type="match status" value="1"/>
</dbReference>
<dbReference type="PROSITE" id="PS50893">
    <property type="entry name" value="ABC_TRANSPORTER_2"/>
    <property type="match status" value="1"/>
</dbReference>
<dbReference type="GO" id="GO:0005524">
    <property type="term" value="F:ATP binding"/>
    <property type="evidence" value="ECO:0007669"/>
    <property type="project" value="UniProtKB-KW"/>
</dbReference>
<dbReference type="EMBL" id="LDJH01000021">
    <property type="protein sequence ID" value="KRG56027.1"/>
    <property type="molecule type" value="Genomic_DNA"/>
</dbReference>
<evidence type="ECO:0000313" key="6">
    <source>
        <dbReference type="Proteomes" id="UP000051254"/>
    </source>
</evidence>
<protein>
    <submittedName>
        <fullName evidence="5">ABC transporter ATP-binding protein</fullName>
    </submittedName>
</protein>
<gene>
    <name evidence="5" type="ORF">ABB25_11290</name>
</gene>